<feature type="compositionally biased region" description="Basic and acidic residues" evidence="1">
    <location>
        <begin position="347"/>
        <end position="363"/>
    </location>
</feature>
<evidence type="ECO:0000313" key="4">
    <source>
        <dbReference type="Proteomes" id="UP001604336"/>
    </source>
</evidence>
<sequence length="445" mass="50386">MDEEMEDFIEECYEEPFEIDETYEFDASWFFDFTRPESSSEIEEAERWFEISGDYPFSPFIVKLNLGKVFSVDIVHNSSNSKGSKKAKPMSKSSDVDSRNGVTPSKMNTKGASGHILHDGPKTKTKSANKLCQPRSSTLMRPTASHLAKQNKLEDTYSSCVSTRFQKSTIKIDEKITQSPPRVDNLATKRQKLEIGYLRKVAHLKHQLSLVHKLTKKVTVPKEPELETLLRAQRQRSKNSSESTEYEKPKASAFRARPSNRKAPLLPQPKKKTEFQEFHLKTMERAMQHASANVSNSNKDASGARSGGADSKRPNSRETLKPEKYGTSHNSKSHKVFPSIPDDDVVQDTKQDSRTLTESKIDSDNSLLQKPPTELFNKLSLRSDIESNKASHPKKHLSNKGLEENVPNSFRPEFWKCHAKPNQCGGLMREPVTGCWSNNRRLGIS</sequence>
<reference evidence="4" key="1">
    <citation type="submission" date="2024-07" db="EMBL/GenBank/DDBJ databases">
        <title>Two chromosome-level genome assemblies of Korean endemic species Abeliophyllum distichum and Forsythia ovata (Oleaceae).</title>
        <authorList>
            <person name="Jang H."/>
        </authorList>
    </citation>
    <scope>NUCLEOTIDE SEQUENCE [LARGE SCALE GENOMIC DNA]</scope>
</reference>
<proteinExistence type="predicted"/>
<keyword evidence="4" id="KW-1185">Reference proteome</keyword>
<dbReference type="InterPro" id="IPR027330">
    <property type="entry name" value="TPX2_central_dom"/>
</dbReference>
<dbReference type="Proteomes" id="UP001604336">
    <property type="component" value="Unassembled WGS sequence"/>
</dbReference>
<evidence type="ECO:0000256" key="1">
    <source>
        <dbReference type="SAM" id="MobiDB-lite"/>
    </source>
</evidence>
<feature type="region of interest" description="Disordered" evidence="1">
    <location>
        <begin position="225"/>
        <end position="272"/>
    </location>
</feature>
<organism evidence="3 4">
    <name type="scientific">Abeliophyllum distichum</name>
    <dbReference type="NCBI Taxonomy" id="126358"/>
    <lineage>
        <taxon>Eukaryota</taxon>
        <taxon>Viridiplantae</taxon>
        <taxon>Streptophyta</taxon>
        <taxon>Embryophyta</taxon>
        <taxon>Tracheophyta</taxon>
        <taxon>Spermatophyta</taxon>
        <taxon>Magnoliopsida</taxon>
        <taxon>eudicotyledons</taxon>
        <taxon>Gunneridae</taxon>
        <taxon>Pentapetalae</taxon>
        <taxon>asterids</taxon>
        <taxon>lamiids</taxon>
        <taxon>Lamiales</taxon>
        <taxon>Oleaceae</taxon>
        <taxon>Forsythieae</taxon>
        <taxon>Abeliophyllum</taxon>
    </lineage>
</organism>
<dbReference type="Pfam" id="PF12214">
    <property type="entry name" value="TPX2_importin"/>
    <property type="match status" value="1"/>
</dbReference>
<feature type="compositionally biased region" description="Polar residues" evidence="1">
    <location>
        <begin position="290"/>
        <end position="300"/>
    </location>
</feature>
<feature type="compositionally biased region" description="Basic and acidic residues" evidence="1">
    <location>
        <begin position="310"/>
        <end position="326"/>
    </location>
</feature>
<protein>
    <submittedName>
        <fullName evidence="3">Cell cycle regulated microtubule associated protein</fullName>
    </submittedName>
</protein>
<dbReference type="PANTHER" id="PTHR14326">
    <property type="entry name" value="TARGETING PROTEIN FOR XKLP2"/>
    <property type="match status" value="1"/>
</dbReference>
<feature type="compositionally biased region" description="Polar residues" evidence="1">
    <location>
        <begin position="100"/>
        <end position="111"/>
    </location>
</feature>
<feature type="domain" description="TPX2 central" evidence="2">
    <location>
        <begin position="217"/>
        <end position="338"/>
    </location>
</feature>
<evidence type="ECO:0000313" key="3">
    <source>
        <dbReference type="EMBL" id="KAL2527109.1"/>
    </source>
</evidence>
<dbReference type="EMBL" id="JBFOLK010000003">
    <property type="protein sequence ID" value="KAL2527109.1"/>
    <property type="molecule type" value="Genomic_DNA"/>
</dbReference>
<accession>A0ABD1UPY9</accession>
<comment type="caution">
    <text evidence="3">The sequence shown here is derived from an EMBL/GenBank/DDBJ whole genome shotgun (WGS) entry which is preliminary data.</text>
</comment>
<dbReference type="InterPro" id="IPR009675">
    <property type="entry name" value="TPX2_fam"/>
</dbReference>
<gene>
    <name evidence="3" type="ORF">Adt_12163</name>
</gene>
<feature type="compositionally biased region" description="Polar residues" evidence="1">
    <location>
        <begin position="126"/>
        <end position="140"/>
    </location>
</feature>
<feature type="region of interest" description="Disordered" evidence="1">
    <location>
        <begin position="288"/>
        <end position="371"/>
    </location>
</feature>
<feature type="region of interest" description="Disordered" evidence="1">
    <location>
        <begin position="78"/>
        <end position="145"/>
    </location>
</feature>
<evidence type="ECO:0000259" key="2">
    <source>
        <dbReference type="Pfam" id="PF12214"/>
    </source>
</evidence>
<dbReference type="PANTHER" id="PTHR14326:SF47">
    <property type="entry name" value="PROTEIN TPX2-LIKE ISOFORM X1"/>
    <property type="match status" value="1"/>
</dbReference>
<dbReference type="AlphaFoldDB" id="A0ABD1UPY9"/>
<name>A0ABD1UPY9_9LAMI</name>